<evidence type="ECO:0000313" key="4">
    <source>
        <dbReference type="EMBL" id="KFX49644.1"/>
    </source>
</evidence>
<feature type="region of interest" description="Disordered" evidence="1">
    <location>
        <begin position="552"/>
        <end position="605"/>
    </location>
</feature>
<dbReference type="eggNOG" id="ENOG502SP4F">
    <property type="taxonomic scope" value="Eukaryota"/>
</dbReference>
<dbReference type="SMART" id="SM00717">
    <property type="entry name" value="SANT"/>
    <property type="match status" value="1"/>
</dbReference>
<dbReference type="Gene3D" id="1.10.10.60">
    <property type="entry name" value="Homeodomain-like"/>
    <property type="match status" value="1"/>
</dbReference>
<feature type="compositionally biased region" description="Polar residues" evidence="1">
    <location>
        <begin position="17"/>
        <end position="30"/>
    </location>
</feature>
<evidence type="ECO:0000259" key="3">
    <source>
        <dbReference type="PROSITE" id="PS51294"/>
    </source>
</evidence>
<feature type="compositionally biased region" description="Low complexity" evidence="1">
    <location>
        <begin position="65"/>
        <end position="75"/>
    </location>
</feature>
<dbReference type="PROSITE" id="PS51294">
    <property type="entry name" value="HTH_MYB"/>
    <property type="match status" value="1"/>
</dbReference>
<feature type="region of interest" description="Disordered" evidence="1">
    <location>
        <begin position="1"/>
        <end position="180"/>
    </location>
</feature>
<dbReference type="CDD" id="cd11660">
    <property type="entry name" value="SANT_TRF"/>
    <property type="match status" value="1"/>
</dbReference>
<organism evidence="4">
    <name type="scientific">Talaromyces marneffei PM1</name>
    <dbReference type="NCBI Taxonomy" id="1077442"/>
    <lineage>
        <taxon>Eukaryota</taxon>
        <taxon>Fungi</taxon>
        <taxon>Dikarya</taxon>
        <taxon>Ascomycota</taxon>
        <taxon>Pezizomycotina</taxon>
        <taxon>Eurotiomycetes</taxon>
        <taxon>Eurotiomycetidae</taxon>
        <taxon>Eurotiales</taxon>
        <taxon>Trichocomaceae</taxon>
        <taxon>Talaromyces</taxon>
        <taxon>Talaromyces sect. Talaromyces</taxon>
    </lineage>
</organism>
<name>A0A093VI33_TALMA</name>
<reference evidence="4" key="1">
    <citation type="journal article" date="2014" name="PLoS Genet.">
        <title>Signature Gene Expression Reveals Novel Clues to the Molecular Mechanisms of Dimorphic Transition in Penicillium marneffei.</title>
        <authorList>
            <person name="Yang E."/>
            <person name="Wang G."/>
            <person name="Cai J."/>
            <person name="Woo P.C."/>
            <person name="Lau S.K."/>
            <person name="Yuen K.-Y."/>
            <person name="Chow W.-N."/>
            <person name="Lin X."/>
        </authorList>
    </citation>
    <scope>NUCLEOTIDE SEQUENCE [LARGE SCALE GENOMIC DNA]</scope>
    <source>
        <strain evidence="4">PM1</strain>
    </source>
</reference>
<evidence type="ECO:0000256" key="1">
    <source>
        <dbReference type="SAM" id="MobiDB-lite"/>
    </source>
</evidence>
<feature type="compositionally biased region" description="Basic and acidic residues" evidence="1">
    <location>
        <begin position="672"/>
        <end position="683"/>
    </location>
</feature>
<feature type="compositionally biased region" description="Acidic residues" evidence="1">
    <location>
        <begin position="659"/>
        <end position="671"/>
    </location>
</feature>
<dbReference type="InterPro" id="IPR001005">
    <property type="entry name" value="SANT/Myb"/>
</dbReference>
<dbReference type="InterPro" id="IPR017930">
    <property type="entry name" value="Myb_dom"/>
</dbReference>
<gene>
    <name evidence="4" type="ORF">GQ26_0092400</name>
</gene>
<comment type="caution">
    <text evidence="4">The sequence shown here is derived from an EMBL/GenBank/DDBJ whole genome shotgun (WGS) entry which is preliminary data.</text>
</comment>
<sequence length="836" mass="92350">MSSFVNPLEKYPLGATPRSTRSGAASSQTPDMGKDSRKSANAAPLPAKTSKAQQTASSRRSQATGGRRSNRSSSGEEADDAIAQNGNGKGKGKKAQPVQLNSPHIRTTMGDTQSKIAGADHSSADLAPVGEEDSDEVESSAVSSNAARQQLNSELEHDAIPDSPNGHDVSGATLLPGDSDADGGEIDAIAMVESLPNLQAASSRLLDFFSSSFSSPSRIADLARNLANPKSSQTRKLQYLSNNFSSQVELFGSDVYISVDKVASIFPPIDHDSKTWRVDGIIYKSNCAQLALEILTRITMTEDVEESLYALEGQFPLPFLSALANENLAKNAGISALRRQTFDLALQVRTQFLKMRLIVEKDVKGLDPNLLLHDVFYNENLDSQASAEAASSLRGFSLPSFQDVEGNLPEQYVQDVTDRIREITACFKADGQVDFDALDERFPWEEFIFTVAKWLRSRTEELNRHLERQPRVEDILDKLENAINQGSQEDTVHDTEMGDGAEPASQSQKASQQQRRELLPPAEIRERREAGERQSFGGFQNIVALARAKERLSTGGKQTTPDFGRQLSKLTSKPTARRSLPVTPASRHPRGSEASATPGAQLDSGDLGYQRAVQGRANGRQPGAQAFIDRQTNATRVSPIDSQRLGDGIRSSRKRAREDDVDEDEDGEFESDDRRLDIHDRRAQKPVQTAKRPRHDLTDSLAARAGPSDAQGRDVVLAAPQPSQASPIKVPQTRRPWTREEDEQFIRLVEEYGISWSKIKSQDELSGRVLHLRKQVDLKDRARNIVMIRLKGGTPYEELPKNFELVPLKTADIENLRKRNIQIPERVQRRQTNYFL</sequence>
<feature type="compositionally biased region" description="Polar residues" evidence="1">
    <location>
        <begin position="50"/>
        <end position="64"/>
    </location>
</feature>
<evidence type="ECO:0000259" key="2">
    <source>
        <dbReference type="PROSITE" id="PS50090"/>
    </source>
</evidence>
<dbReference type="Pfam" id="PF00249">
    <property type="entry name" value="Myb_DNA-binding"/>
    <property type="match status" value="1"/>
</dbReference>
<feature type="region of interest" description="Disordered" evidence="1">
    <location>
        <begin position="617"/>
        <end position="699"/>
    </location>
</feature>
<feature type="compositionally biased region" description="Low complexity" evidence="1">
    <location>
        <begin position="504"/>
        <end position="513"/>
    </location>
</feature>
<dbReference type="EMBL" id="JPOX01000009">
    <property type="protein sequence ID" value="KFX49644.1"/>
    <property type="molecule type" value="Genomic_DNA"/>
</dbReference>
<proteinExistence type="predicted"/>
<protein>
    <submittedName>
        <fullName evidence="4">Protein TBF1</fullName>
    </submittedName>
</protein>
<dbReference type="SUPFAM" id="SSF46689">
    <property type="entry name" value="Homeodomain-like"/>
    <property type="match status" value="1"/>
</dbReference>
<feature type="region of interest" description="Disordered" evidence="1">
    <location>
        <begin position="484"/>
        <end position="522"/>
    </location>
</feature>
<accession>A0A093VI33</accession>
<dbReference type="AlphaFoldDB" id="A0A093VI33"/>
<feature type="domain" description="Myb-like" evidence="2">
    <location>
        <begin position="729"/>
        <end position="786"/>
    </location>
</feature>
<dbReference type="PROSITE" id="PS50090">
    <property type="entry name" value="MYB_LIKE"/>
    <property type="match status" value="1"/>
</dbReference>
<dbReference type="InterPro" id="IPR009057">
    <property type="entry name" value="Homeodomain-like_sf"/>
</dbReference>
<feature type="domain" description="HTH myb-type" evidence="3">
    <location>
        <begin position="729"/>
        <end position="759"/>
    </location>
</feature>
<feature type="compositionally biased region" description="Polar residues" evidence="1">
    <location>
        <begin position="98"/>
        <end position="115"/>
    </location>
</feature>
<dbReference type="HOGENOM" id="CLU_013658_0_0_1"/>